<dbReference type="EMBL" id="FMKA01000003">
    <property type="protein sequence ID" value="SCP96044.1"/>
    <property type="molecule type" value="Genomic_DNA"/>
</dbReference>
<dbReference type="Gene3D" id="3.40.50.300">
    <property type="entry name" value="P-loop containing nucleotide triphosphate hydrolases"/>
    <property type="match status" value="1"/>
</dbReference>
<dbReference type="GO" id="GO:0043752">
    <property type="term" value="F:adenosylcobinamide kinase activity"/>
    <property type="evidence" value="ECO:0007669"/>
    <property type="project" value="InterPro"/>
</dbReference>
<proteinExistence type="predicted"/>
<dbReference type="InterPro" id="IPR003203">
    <property type="entry name" value="CobU/CobP"/>
</dbReference>
<sequence length="131" mass="14158">MKLITGGAYQGKLAYALAETGLSAEHAADGGTCTKEEMFHSPVVDHFHLFIKRMLQEGMSPEDLAALAGDLMRDNPDAVIITDELGCGLVPVDAFDRSYREVTGRICCLLAREAEEVHRVICGIGTVIKHG</sequence>
<protein>
    <submittedName>
        <fullName evidence="1">Adenosyl cobinamide kinase/adenosyl cobinamide phosphate guanylyltransferase</fullName>
    </submittedName>
</protein>
<evidence type="ECO:0000313" key="2">
    <source>
        <dbReference type="Proteomes" id="UP000199315"/>
    </source>
</evidence>
<dbReference type="Proteomes" id="UP000199315">
    <property type="component" value="Unassembled WGS sequence"/>
</dbReference>
<dbReference type="UniPathway" id="UPA00148">
    <property type="reaction ID" value="UER00236"/>
</dbReference>
<keyword evidence="1" id="KW-0808">Transferase</keyword>
<gene>
    <name evidence="1" type="ORF">SAMN05421730_1003139</name>
</gene>
<dbReference type="Pfam" id="PF02283">
    <property type="entry name" value="CobU"/>
    <property type="match status" value="1"/>
</dbReference>
<dbReference type="RefSeq" id="WP_091230884.1">
    <property type="nucleotide sequence ID" value="NZ_FMKA01000003.1"/>
</dbReference>
<dbReference type="AlphaFoldDB" id="A0A1D3TR01"/>
<dbReference type="OrthoDB" id="1766664at2"/>
<dbReference type="GO" id="GO:0009236">
    <property type="term" value="P:cobalamin biosynthetic process"/>
    <property type="evidence" value="ECO:0007669"/>
    <property type="project" value="UniProtKB-UniPathway"/>
</dbReference>
<reference evidence="1 2" key="1">
    <citation type="submission" date="2016-09" db="EMBL/GenBank/DDBJ databases">
        <authorList>
            <person name="Capua I."/>
            <person name="De Benedictis P."/>
            <person name="Joannis T."/>
            <person name="Lombin L.H."/>
            <person name="Cattoli G."/>
        </authorList>
    </citation>
    <scope>NUCLEOTIDE SEQUENCE [LARGE SCALE GENOMIC DNA]</scope>
    <source>
        <strain evidence="1 2">GluBS11</strain>
    </source>
</reference>
<dbReference type="GO" id="GO:0016779">
    <property type="term" value="F:nucleotidyltransferase activity"/>
    <property type="evidence" value="ECO:0007669"/>
    <property type="project" value="UniProtKB-KW"/>
</dbReference>
<dbReference type="STRING" id="1619234.SAMN05421730_1003139"/>
<name>A0A1D3TR01_9FIRM</name>
<keyword evidence="1" id="KW-0418">Kinase</keyword>
<dbReference type="GO" id="GO:0000166">
    <property type="term" value="F:nucleotide binding"/>
    <property type="evidence" value="ECO:0007669"/>
    <property type="project" value="InterPro"/>
</dbReference>
<dbReference type="InterPro" id="IPR027417">
    <property type="entry name" value="P-loop_NTPase"/>
</dbReference>
<evidence type="ECO:0000313" key="1">
    <source>
        <dbReference type="EMBL" id="SCP96044.1"/>
    </source>
</evidence>
<accession>A0A1D3TR01</accession>
<dbReference type="SUPFAM" id="SSF52540">
    <property type="entry name" value="P-loop containing nucleoside triphosphate hydrolases"/>
    <property type="match status" value="1"/>
</dbReference>
<keyword evidence="1" id="KW-0548">Nucleotidyltransferase</keyword>
<organism evidence="1 2">
    <name type="scientific">Anaerobium acetethylicum</name>
    <dbReference type="NCBI Taxonomy" id="1619234"/>
    <lineage>
        <taxon>Bacteria</taxon>
        <taxon>Bacillati</taxon>
        <taxon>Bacillota</taxon>
        <taxon>Clostridia</taxon>
        <taxon>Lachnospirales</taxon>
        <taxon>Lachnospiraceae</taxon>
        <taxon>Anaerobium</taxon>
    </lineage>
</organism>
<keyword evidence="2" id="KW-1185">Reference proteome</keyword>